<evidence type="ECO:0000313" key="5">
    <source>
        <dbReference type="Proteomes" id="UP000789508"/>
    </source>
</evidence>
<reference evidence="4" key="1">
    <citation type="submission" date="2021-06" db="EMBL/GenBank/DDBJ databases">
        <authorList>
            <person name="Kallberg Y."/>
            <person name="Tangrot J."/>
            <person name="Rosling A."/>
        </authorList>
    </citation>
    <scope>NUCLEOTIDE SEQUENCE</scope>
    <source>
        <strain evidence="4">FL130A</strain>
    </source>
</reference>
<feature type="region of interest" description="Disordered" evidence="3">
    <location>
        <begin position="1"/>
        <end position="47"/>
    </location>
</feature>
<keyword evidence="2" id="KW-0802">TPR repeat</keyword>
<dbReference type="EMBL" id="CAJVPS010000906">
    <property type="protein sequence ID" value="CAG8515006.1"/>
    <property type="molecule type" value="Genomic_DNA"/>
</dbReference>
<dbReference type="InterPro" id="IPR051685">
    <property type="entry name" value="Ycf3/AcsC/BcsC/TPR_MFPF"/>
</dbReference>
<dbReference type="InterPro" id="IPR011990">
    <property type="entry name" value="TPR-like_helical_dom_sf"/>
</dbReference>
<dbReference type="PANTHER" id="PTHR44943">
    <property type="entry name" value="CELLULOSE SYNTHASE OPERON PROTEIN C"/>
    <property type="match status" value="1"/>
</dbReference>
<dbReference type="Gene3D" id="1.25.40.10">
    <property type="entry name" value="Tetratricopeptide repeat domain"/>
    <property type="match status" value="2"/>
</dbReference>
<dbReference type="Proteomes" id="UP000789508">
    <property type="component" value="Unassembled WGS sequence"/>
</dbReference>
<keyword evidence="5" id="KW-1185">Reference proteome</keyword>
<gene>
    <name evidence="4" type="ORF">ALEPTO_LOCUS4170</name>
</gene>
<dbReference type="Pfam" id="PF06552">
    <property type="entry name" value="TOM20_plant"/>
    <property type="match status" value="1"/>
</dbReference>
<organism evidence="4 5">
    <name type="scientific">Ambispora leptoticha</name>
    <dbReference type="NCBI Taxonomy" id="144679"/>
    <lineage>
        <taxon>Eukaryota</taxon>
        <taxon>Fungi</taxon>
        <taxon>Fungi incertae sedis</taxon>
        <taxon>Mucoromycota</taxon>
        <taxon>Glomeromycotina</taxon>
        <taxon>Glomeromycetes</taxon>
        <taxon>Archaeosporales</taxon>
        <taxon>Ambisporaceae</taxon>
        <taxon>Ambispora</taxon>
    </lineage>
</organism>
<feature type="region of interest" description="Disordered" evidence="3">
    <location>
        <begin position="171"/>
        <end position="195"/>
    </location>
</feature>
<dbReference type="SUPFAM" id="SSF48452">
    <property type="entry name" value="TPR-like"/>
    <property type="match status" value="2"/>
</dbReference>
<dbReference type="AlphaFoldDB" id="A0A9N9A2M1"/>
<dbReference type="OrthoDB" id="5328412at2759"/>
<sequence>MRKEKERGGIGRNNSKGKNKAKEPETFEELMEEGVKQEEKGERYQTGEKAERFYERARELYAKAHEKKPNDADCLYNWGRILYILVNFIPSYSPPEPKLSLLAQSIEKFRAALAIDPDNADALFNLAQALTSQADVIRERDTEGLDDAIASYREAVRSFERVYVIQQKELMNSQQQQQNEPGNDKGLNTGLLPSGGGVPSVGSSTSLISALEDLGLKENGKKTLNDAEQIITEVTEVTPVTTETLIDTLISIAHTLSCLSAIVESPEYAEKCYIQAIQKLELALAFNVPSKESEIQHQWANVYSTQAERAFAETGSVEQVERLYEIAAQKMNSVIEQDAANVEAICDRGDLLTEYANTLMKSVVLSKLDHEPERQEKIRELFDLAIKSFTLALEIEPKNSAILEKLASLNFTMSLLPLAAMEKSKPELHNNALKYYKRALEADRDNLDTYLCYALVMCHVPGKDGDEVVQTLAEFIERGGTREFVEEWQMENRELLRSSTIGKEYASRVIETCFSSNAKKRHG</sequence>
<protein>
    <submittedName>
        <fullName evidence="4">13604_t:CDS:1</fullName>
    </submittedName>
</protein>
<proteinExistence type="predicted"/>
<evidence type="ECO:0000256" key="1">
    <source>
        <dbReference type="ARBA" id="ARBA00022737"/>
    </source>
</evidence>
<evidence type="ECO:0000256" key="2">
    <source>
        <dbReference type="ARBA" id="ARBA00022803"/>
    </source>
</evidence>
<keyword evidence="1" id="KW-0677">Repeat</keyword>
<evidence type="ECO:0000313" key="4">
    <source>
        <dbReference type="EMBL" id="CAG8515006.1"/>
    </source>
</evidence>
<evidence type="ECO:0000256" key="3">
    <source>
        <dbReference type="SAM" id="MobiDB-lite"/>
    </source>
</evidence>
<dbReference type="PANTHER" id="PTHR44943:SF4">
    <property type="entry name" value="TPR REPEAT-CONTAINING PROTEIN MJ0798"/>
    <property type="match status" value="1"/>
</dbReference>
<comment type="caution">
    <text evidence="4">The sequence shown here is derived from an EMBL/GenBank/DDBJ whole genome shotgun (WGS) entry which is preliminary data.</text>
</comment>
<accession>A0A9N9A2M1</accession>
<name>A0A9N9A2M1_9GLOM</name>
<feature type="compositionally biased region" description="Polar residues" evidence="3">
    <location>
        <begin position="171"/>
        <end position="181"/>
    </location>
</feature>
<feature type="compositionally biased region" description="Basic and acidic residues" evidence="3">
    <location>
        <begin position="33"/>
        <end position="47"/>
    </location>
</feature>